<keyword evidence="1" id="KW-0175">Coiled coil</keyword>
<feature type="coiled-coil region" evidence="1">
    <location>
        <begin position="202"/>
        <end position="229"/>
    </location>
</feature>
<name>A0A1W5D5M7_9LECA</name>
<proteinExistence type="predicted"/>
<dbReference type="EMBL" id="FWEW01002474">
    <property type="protein sequence ID" value="SLM38448.1"/>
    <property type="molecule type" value="Genomic_DNA"/>
</dbReference>
<evidence type="ECO:0000256" key="1">
    <source>
        <dbReference type="SAM" id="Coils"/>
    </source>
</evidence>
<keyword evidence="3" id="KW-1185">Reference proteome</keyword>
<dbReference type="AlphaFoldDB" id="A0A1W5D5M7"/>
<organism evidence="2 3">
    <name type="scientific">Lasallia pustulata</name>
    <dbReference type="NCBI Taxonomy" id="136370"/>
    <lineage>
        <taxon>Eukaryota</taxon>
        <taxon>Fungi</taxon>
        <taxon>Dikarya</taxon>
        <taxon>Ascomycota</taxon>
        <taxon>Pezizomycotina</taxon>
        <taxon>Lecanoromycetes</taxon>
        <taxon>OSLEUM clade</taxon>
        <taxon>Umbilicariomycetidae</taxon>
        <taxon>Umbilicariales</taxon>
        <taxon>Umbilicariaceae</taxon>
        <taxon>Lasallia</taxon>
    </lineage>
</organism>
<reference evidence="3" key="1">
    <citation type="submission" date="2017-03" db="EMBL/GenBank/DDBJ databases">
        <authorList>
            <person name="Sharma R."/>
            <person name="Thines M."/>
        </authorList>
    </citation>
    <scope>NUCLEOTIDE SEQUENCE [LARGE SCALE GENOMIC DNA]</scope>
</reference>
<accession>A0A1W5D5M7</accession>
<evidence type="ECO:0000313" key="3">
    <source>
        <dbReference type="Proteomes" id="UP000192927"/>
    </source>
</evidence>
<evidence type="ECO:0000313" key="2">
    <source>
        <dbReference type="EMBL" id="SLM38448.1"/>
    </source>
</evidence>
<sequence>MAAKDHRRNPYLQILDLESLSTKKPENYVLYLDYMEGLFPDHRGGPVFHCDLKYLQALIDSILLLRKDCLRSKNENAKFESCVKRMGKSLAAIGYEIDRLDKHPELFPSETTRHEFFGFVYRIFRDWNTAFDGIKAIQMEHKDLFQELFNARRQLFRDAYSADRKPWQQYLHNKAPGSGYDPGEMDPEGSTQIIPMGAARLYDSHVRVCKEIREKIEAAEESLDESAGLRKAKLEDLNIEMGDFGAHLNERPLNLGSCILVHDVKIPRHNGIK</sequence>
<protein>
    <submittedName>
        <fullName evidence="2">Uncharacterized protein</fullName>
    </submittedName>
</protein>
<dbReference type="Proteomes" id="UP000192927">
    <property type="component" value="Unassembled WGS sequence"/>
</dbReference>